<dbReference type="AlphaFoldDB" id="A0A7J7NGS1"/>
<reference evidence="1 2" key="1">
    <citation type="journal article" date="2020" name="IScience">
        <title>Genome Sequencing of the Endangered Kingdonia uniflora (Circaeasteraceae, Ranunculales) Reveals Potential Mechanisms of Evolutionary Specialization.</title>
        <authorList>
            <person name="Sun Y."/>
            <person name="Deng T."/>
            <person name="Zhang A."/>
            <person name="Moore M.J."/>
            <person name="Landis J.B."/>
            <person name="Lin N."/>
            <person name="Zhang H."/>
            <person name="Zhang X."/>
            <person name="Huang J."/>
            <person name="Zhang X."/>
            <person name="Sun H."/>
            <person name="Wang H."/>
        </authorList>
    </citation>
    <scope>NUCLEOTIDE SEQUENCE [LARGE SCALE GENOMIC DNA]</scope>
    <source>
        <strain evidence="1">TB1705</strain>
        <tissue evidence="1">Leaf</tissue>
    </source>
</reference>
<gene>
    <name evidence="1" type="ORF">GIB67_015893</name>
</gene>
<proteinExistence type="predicted"/>
<protein>
    <submittedName>
        <fullName evidence="1">Uncharacterized protein</fullName>
    </submittedName>
</protein>
<evidence type="ECO:0000313" key="1">
    <source>
        <dbReference type="EMBL" id="KAF6166347.1"/>
    </source>
</evidence>
<keyword evidence="2" id="KW-1185">Reference proteome</keyword>
<name>A0A7J7NGS1_9MAGN</name>
<sequence>MVAQENHPVYFDFGLGSDPGIVQLNSSRMQNAQYPVQIRSIDRTNQTLAASEHLKMAWITLSEAIHHSAIKSLHSKGEFEFPDQSFKRICSVMWLQNRSMLDVTREVQTEEKD</sequence>
<evidence type="ECO:0000313" key="2">
    <source>
        <dbReference type="Proteomes" id="UP000541444"/>
    </source>
</evidence>
<comment type="caution">
    <text evidence="1">The sequence shown here is derived from an EMBL/GenBank/DDBJ whole genome shotgun (WGS) entry which is preliminary data.</text>
</comment>
<dbReference type="EMBL" id="JACGCM010000794">
    <property type="protein sequence ID" value="KAF6166347.1"/>
    <property type="molecule type" value="Genomic_DNA"/>
</dbReference>
<dbReference type="Proteomes" id="UP000541444">
    <property type="component" value="Unassembled WGS sequence"/>
</dbReference>
<accession>A0A7J7NGS1</accession>
<organism evidence="1 2">
    <name type="scientific">Kingdonia uniflora</name>
    <dbReference type="NCBI Taxonomy" id="39325"/>
    <lineage>
        <taxon>Eukaryota</taxon>
        <taxon>Viridiplantae</taxon>
        <taxon>Streptophyta</taxon>
        <taxon>Embryophyta</taxon>
        <taxon>Tracheophyta</taxon>
        <taxon>Spermatophyta</taxon>
        <taxon>Magnoliopsida</taxon>
        <taxon>Ranunculales</taxon>
        <taxon>Circaeasteraceae</taxon>
        <taxon>Kingdonia</taxon>
    </lineage>
</organism>